<gene>
    <name evidence="1" type="ORF">FGL98_23265</name>
</gene>
<reference evidence="1 2" key="1">
    <citation type="submission" date="2019-05" db="EMBL/GenBank/DDBJ databases">
        <authorList>
            <person name="Lee S.D."/>
        </authorList>
    </citation>
    <scope>NUCLEOTIDE SEQUENCE [LARGE SCALE GENOMIC DNA]</scope>
    <source>
        <strain evidence="1 2">C5-26</strain>
    </source>
</reference>
<dbReference type="Proteomes" id="UP000320244">
    <property type="component" value="Unassembled WGS sequence"/>
</dbReference>
<evidence type="ECO:0000313" key="2">
    <source>
        <dbReference type="Proteomes" id="UP000320244"/>
    </source>
</evidence>
<reference evidence="1 2" key="2">
    <citation type="submission" date="2019-08" db="EMBL/GenBank/DDBJ databases">
        <title>Jejuicoccus antrihumi gen. nov., sp. nov., a new member of the family Dermacoccaceae isolated from a cave.</title>
        <authorList>
            <person name="Schumann P."/>
            <person name="Kim I.S."/>
        </authorList>
    </citation>
    <scope>NUCLEOTIDE SEQUENCE [LARGE SCALE GENOMIC DNA]</scope>
    <source>
        <strain evidence="1 2">C5-26</strain>
    </source>
</reference>
<organism evidence="1 2">
    <name type="scientific">Leekyejoonella antrihumi</name>
    <dbReference type="NCBI Taxonomy" id="1660198"/>
    <lineage>
        <taxon>Bacteria</taxon>
        <taxon>Bacillati</taxon>
        <taxon>Actinomycetota</taxon>
        <taxon>Actinomycetes</taxon>
        <taxon>Micrococcales</taxon>
        <taxon>Dermacoccaceae</taxon>
        <taxon>Leekyejoonella</taxon>
    </lineage>
</organism>
<dbReference type="OrthoDB" id="3522542at2"/>
<proteinExistence type="predicted"/>
<protein>
    <recommendedName>
        <fullName evidence="3">Transposase</fullName>
    </recommendedName>
</protein>
<dbReference type="AlphaFoldDB" id="A0A563DSB4"/>
<accession>A0A563DSB4</accession>
<sequence>MRCPLLRPDPAARSRLVQLRDNLGDRITEAHREGWLGEVDGLNVSLAAVGNKLAQLDATAARRQPITIGMPRTRP</sequence>
<evidence type="ECO:0000313" key="1">
    <source>
        <dbReference type="EMBL" id="TWP32821.1"/>
    </source>
</evidence>
<keyword evidence="2" id="KW-1185">Reference proteome</keyword>
<comment type="caution">
    <text evidence="1">The sequence shown here is derived from an EMBL/GenBank/DDBJ whole genome shotgun (WGS) entry which is preliminary data.</text>
</comment>
<name>A0A563DSB4_9MICO</name>
<evidence type="ECO:0008006" key="3">
    <source>
        <dbReference type="Google" id="ProtNLM"/>
    </source>
</evidence>
<dbReference type="EMBL" id="VCQV01000057">
    <property type="protein sequence ID" value="TWP32821.1"/>
    <property type="molecule type" value="Genomic_DNA"/>
</dbReference>